<feature type="compositionally biased region" description="Polar residues" evidence="1">
    <location>
        <begin position="234"/>
        <end position="252"/>
    </location>
</feature>
<protein>
    <recommendedName>
        <fullName evidence="2">PID domain-containing protein</fullName>
    </recommendedName>
</protein>
<feature type="region of interest" description="Disordered" evidence="1">
    <location>
        <begin position="234"/>
        <end position="255"/>
    </location>
</feature>
<feature type="region of interest" description="Disordered" evidence="1">
    <location>
        <begin position="275"/>
        <end position="337"/>
    </location>
</feature>
<feature type="compositionally biased region" description="Acidic residues" evidence="1">
    <location>
        <begin position="597"/>
        <end position="606"/>
    </location>
</feature>
<dbReference type="SMART" id="SM00462">
    <property type="entry name" value="PTB"/>
    <property type="match status" value="1"/>
</dbReference>
<feature type="compositionally biased region" description="Basic and acidic residues" evidence="1">
    <location>
        <begin position="543"/>
        <end position="554"/>
    </location>
</feature>
<dbReference type="PANTHER" id="PTHR21219">
    <property type="entry name" value="FI19613P1"/>
    <property type="match status" value="1"/>
</dbReference>
<feature type="compositionally biased region" description="Gly residues" evidence="1">
    <location>
        <begin position="654"/>
        <end position="665"/>
    </location>
</feature>
<dbReference type="SUPFAM" id="SSF50729">
    <property type="entry name" value="PH domain-like"/>
    <property type="match status" value="1"/>
</dbReference>
<evidence type="ECO:0000259" key="2">
    <source>
        <dbReference type="SMART" id="SM00462"/>
    </source>
</evidence>
<feature type="compositionally biased region" description="Basic and acidic residues" evidence="1">
    <location>
        <begin position="312"/>
        <end position="323"/>
    </location>
</feature>
<name>A0A1B6EW75_9HEMI</name>
<reference evidence="3" key="1">
    <citation type="submission" date="2015-11" db="EMBL/GenBank/DDBJ databases">
        <title>De novo transcriptome assembly of four potential Pierce s Disease insect vectors from Arizona vineyards.</title>
        <authorList>
            <person name="Tassone E.E."/>
        </authorList>
    </citation>
    <scope>NUCLEOTIDE SEQUENCE</scope>
</reference>
<dbReference type="InterPro" id="IPR006020">
    <property type="entry name" value="PTB/PI_dom"/>
</dbReference>
<evidence type="ECO:0000313" key="3">
    <source>
        <dbReference type="EMBL" id="JAS42264.1"/>
    </source>
</evidence>
<dbReference type="AlphaFoldDB" id="A0A1B6EW75"/>
<sequence length="716" mass="79723">MSSHKIMNDSTPICRCRVLYLGSAVPHVTKDGLQGIQEPLRELYPEQGALGARGIDSWLSVWSNGLLLENVDENHKKVTRFFPIDTLHYCAAVRYVLVPEKNSVSSSTQPRFLPLDSPFARSPNPSHPPLFAAILRRTMGIKVLECHTFICKREMAANALVRCCFHAYADSSYARHIDSGGNASSVYGTLRNYNRPIMSSNSIEKVEGWRRMASQPATSGSTLTLNSTLQANIHQNGGDTLGSNPDNSNSVDDISIYNGDENHKIWAGSTRDISTADREGNYGEYGGSTMRSTRSMRPRQVINAPPPPPPPLKEEKGKKTNKDKNKRKKGGSKEEMYPMMNGSLIRTGHSQAGLRSQSSMSGTMMKGGTMGYPNHIYSNGTILRPVSSQVMNGYPPPPPPPPVLMVPTTLPHPRRMVAGTYSHRPTKSGAVVMPPRPHILPPNFVPMPPHPMYMQSGRKVSKHWPVAMEEPIYMPSTRPLSPVASYQPGHFPHEAYLMQQYATMDVKAKKKGKDSKNKKSIPILVNGERMDDDDDPESPFDAEIYRRKVKEGKQNKKGSSQNGDHRPEEEDESPFNTGMYRRKGKGSKNGKKKEANGDQEDDDDNESPFNTGIYRRKGHLNERAFSYSIRQEHRSRSYGSLANLKFAPPPIVPNGGGPPGDGAYYGGSVNKEEMKKEREIIQMMQDLELSGDELERSEVPPAVYQQARQRPAKVRR</sequence>
<accession>A0A1B6EW75</accession>
<evidence type="ECO:0000256" key="1">
    <source>
        <dbReference type="SAM" id="MobiDB-lite"/>
    </source>
</evidence>
<gene>
    <name evidence="3" type="ORF">g.21759</name>
</gene>
<dbReference type="EMBL" id="GECZ01027505">
    <property type="protein sequence ID" value="JAS42264.1"/>
    <property type="molecule type" value="Transcribed_RNA"/>
</dbReference>
<proteinExistence type="predicted"/>
<feature type="compositionally biased region" description="Basic residues" evidence="1">
    <location>
        <begin position="580"/>
        <end position="591"/>
    </location>
</feature>
<dbReference type="CDD" id="cd01217">
    <property type="entry name" value="PTB_CG12581"/>
    <property type="match status" value="1"/>
</dbReference>
<feature type="compositionally biased region" description="Acidic residues" evidence="1">
    <location>
        <begin position="530"/>
        <end position="540"/>
    </location>
</feature>
<feature type="region of interest" description="Disordered" evidence="1">
    <location>
        <begin position="508"/>
        <end position="622"/>
    </location>
</feature>
<feature type="compositionally biased region" description="Basic residues" evidence="1">
    <location>
        <begin position="508"/>
        <end position="519"/>
    </location>
</feature>
<feature type="region of interest" description="Disordered" evidence="1">
    <location>
        <begin position="649"/>
        <end position="668"/>
    </location>
</feature>
<feature type="region of interest" description="Disordered" evidence="1">
    <location>
        <begin position="692"/>
        <end position="716"/>
    </location>
</feature>
<organism evidence="3">
    <name type="scientific">Cuerna arida</name>
    <dbReference type="NCBI Taxonomy" id="1464854"/>
    <lineage>
        <taxon>Eukaryota</taxon>
        <taxon>Metazoa</taxon>
        <taxon>Ecdysozoa</taxon>
        <taxon>Arthropoda</taxon>
        <taxon>Hexapoda</taxon>
        <taxon>Insecta</taxon>
        <taxon>Pterygota</taxon>
        <taxon>Neoptera</taxon>
        <taxon>Paraneoptera</taxon>
        <taxon>Hemiptera</taxon>
        <taxon>Auchenorrhyncha</taxon>
        <taxon>Membracoidea</taxon>
        <taxon>Cicadellidae</taxon>
        <taxon>Cicadellinae</taxon>
        <taxon>Proconiini</taxon>
        <taxon>Cuerna</taxon>
    </lineage>
</organism>
<dbReference type="PANTHER" id="PTHR21219:SF3">
    <property type="entry name" value="FI19613P1"/>
    <property type="match status" value="1"/>
</dbReference>
<feature type="domain" description="PID" evidence="2">
    <location>
        <begin position="11"/>
        <end position="177"/>
    </location>
</feature>